<dbReference type="AlphaFoldDB" id="I3T389"/>
<dbReference type="EMBL" id="BT147187">
    <property type="protein sequence ID" value="AFK46981.1"/>
    <property type="molecule type" value="mRNA"/>
</dbReference>
<organism evidence="1">
    <name type="scientific">Medicago truncatula</name>
    <name type="common">Barrel medic</name>
    <name type="synonym">Medicago tribuloides</name>
    <dbReference type="NCBI Taxonomy" id="3880"/>
    <lineage>
        <taxon>Eukaryota</taxon>
        <taxon>Viridiplantae</taxon>
        <taxon>Streptophyta</taxon>
        <taxon>Embryophyta</taxon>
        <taxon>Tracheophyta</taxon>
        <taxon>Spermatophyta</taxon>
        <taxon>Magnoliopsida</taxon>
        <taxon>eudicotyledons</taxon>
        <taxon>Gunneridae</taxon>
        <taxon>Pentapetalae</taxon>
        <taxon>rosids</taxon>
        <taxon>fabids</taxon>
        <taxon>Fabales</taxon>
        <taxon>Fabaceae</taxon>
        <taxon>Papilionoideae</taxon>
        <taxon>50 kb inversion clade</taxon>
        <taxon>NPAAA clade</taxon>
        <taxon>Hologalegina</taxon>
        <taxon>IRL clade</taxon>
        <taxon>Trifolieae</taxon>
        <taxon>Medicago</taxon>
    </lineage>
</organism>
<reference evidence="1" key="1">
    <citation type="submission" date="2012-05" db="EMBL/GenBank/DDBJ databases">
        <authorList>
            <person name="Krishnakumar V."/>
            <person name="Cheung F."/>
            <person name="Xiao Y."/>
            <person name="Chan A."/>
            <person name="Moskal W.A."/>
            <person name="Town C.D."/>
        </authorList>
    </citation>
    <scope>NUCLEOTIDE SEQUENCE</scope>
</reference>
<accession>I3T389</accession>
<name>I3T389_MEDTR</name>
<sequence length="56" mass="6107">MDKALSSKIFTSCVILSTLVFFAILCRSMAAIPVFHSKSIESDTWGSSVLSTKHIT</sequence>
<protein>
    <submittedName>
        <fullName evidence="1">Uncharacterized protein</fullName>
    </submittedName>
</protein>
<evidence type="ECO:0000313" key="1">
    <source>
        <dbReference type="EMBL" id="AFK46981.1"/>
    </source>
</evidence>
<proteinExistence type="evidence at transcript level"/>